<name>A0A2T4C4M9_TRILO</name>
<evidence type="ECO:0000313" key="2">
    <source>
        <dbReference type="Proteomes" id="UP000240760"/>
    </source>
</evidence>
<evidence type="ECO:0000313" key="1">
    <source>
        <dbReference type="EMBL" id="PTB76474.1"/>
    </source>
</evidence>
<dbReference type="EMBL" id="KZ679132">
    <property type="protein sequence ID" value="PTB76474.1"/>
    <property type="molecule type" value="Genomic_DNA"/>
</dbReference>
<protein>
    <submittedName>
        <fullName evidence="1">Uncharacterized protein</fullName>
    </submittedName>
</protein>
<proteinExistence type="predicted"/>
<accession>A0A2T4C4M9</accession>
<keyword evidence="2" id="KW-1185">Reference proteome</keyword>
<sequence length="217" mass="23218">MEPATTRTSAPQQSCQRAAPQHVGTRGGFSSSSWPCLGQCVCVRLQCSGGKPGGWRHTAAAAANRGRPALSPCTPDASLRGQGAMACMAHGVVWTGWDCQGCCAVPAMESMPLSLHAWDHGLVESLPLSRFSHRAASDTLTARDLCRRIVCMATTEAHGRPSRAGSLFWFIMAGQPSRRFAGGSRCLPIFTSTRLDLSTFHLLLFFVFALSHLPSST</sequence>
<dbReference type="Proteomes" id="UP000240760">
    <property type="component" value="Unassembled WGS sequence"/>
</dbReference>
<dbReference type="AlphaFoldDB" id="A0A2T4C4M9"/>
<reference evidence="1 2" key="1">
    <citation type="submission" date="2016-07" db="EMBL/GenBank/DDBJ databases">
        <title>Multiple horizontal gene transfer events from other fungi enriched the ability of initially mycotrophic Trichoderma (Ascomycota) to feed on dead plant biomass.</title>
        <authorList>
            <consortium name="DOE Joint Genome Institute"/>
            <person name="Aerts A."/>
            <person name="Atanasova L."/>
            <person name="Chenthamara K."/>
            <person name="Zhang J."/>
            <person name="Grujic M."/>
            <person name="Henrissat B."/>
            <person name="Kuo A."/>
            <person name="Salamov A."/>
            <person name="Lipzen A."/>
            <person name="Labutti K."/>
            <person name="Barry K."/>
            <person name="Miao Y."/>
            <person name="Rahimi M.J."/>
            <person name="Shen Q."/>
            <person name="Grigoriev I.V."/>
            <person name="Kubicek C.P."/>
            <person name="Druzhinina I.S."/>
        </authorList>
    </citation>
    <scope>NUCLEOTIDE SEQUENCE [LARGE SCALE GENOMIC DNA]</scope>
    <source>
        <strain evidence="1 2">ATCC 18648</strain>
    </source>
</reference>
<gene>
    <name evidence="1" type="ORF">M440DRAFT_321198</name>
</gene>
<organism evidence="1 2">
    <name type="scientific">Trichoderma longibrachiatum ATCC 18648</name>
    <dbReference type="NCBI Taxonomy" id="983965"/>
    <lineage>
        <taxon>Eukaryota</taxon>
        <taxon>Fungi</taxon>
        <taxon>Dikarya</taxon>
        <taxon>Ascomycota</taxon>
        <taxon>Pezizomycotina</taxon>
        <taxon>Sordariomycetes</taxon>
        <taxon>Hypocreomycetidae</taxon>
        <taxon>Hypocreales</taxon>
        <taxon>Hypocreaceae</taxon>
        <taxon>Trichoderma</taxon>
    </lineage>
</organism>